<dbReference type="InterPro" id="IPR000014">
    <property type="entry name" value="PAS"/>
</dbReference>
<keyword evidence="8" id="KW-1185">Reference proteome</keyword>
<dbReference type="CDD" id="cd00130">
    <property type="entry name" value="PAS"/>
    <property type="match status" value="2"/>
</dbReference>
<comment type="caution">
    <text evidence="7">The sequence shown here is derived from an EMBL/GenBank/DDBJ whole genome shotgun (WGS) entry which is preliminary data.</text>
</comment>
<dbReference type="InterPro" id="IPR000160">
    <property type="entry name" value="GGDEF_dom"/>
</dbReference>
<evidence type="ECO:0000259" key="5">
    <source>
        <dbReference type="PROSITE" id="PS50883"/>
    </source>
</evidence>
<dbReference type="AlphaFoldDB" id="A0A916X125"/>
<dbReference type="PANTHER" id="PTHR44757:SF2">
    <property type="entry name" value="BIOFILM ARCHITECTURE MAINTENANCE PROTEIN MBAA"/>
    <property type="match status" value="1"/>
</dbReference>
<feature type="transmembrane region" description="Helical" evidence="2">
    <location>
        <begin position="329"/>
        <end position="351"/>
    </location>
</feature>
<evidence type="ECO:0000313" key="8">
    <source>
        <dbReference type="Proteomes" id="UP000605148"/>
    </source>
</evidence>
<dbReference type="Proteomes" id="UP000605148">
    <property type="component" value="Unassembled WGS sequence"/>
</dbReference>
<dbReference type="PROSITE" id="PS50887">
    <property type="entry name" value="GGDEF"/>
    <property type="match status" value="1"/>
</dbReference>
<accession>A0A916X125</accession>
<dbReference type="EMBL" id="BMFA01000007">
    <property type="protein sequence ID" value="GGB52466.1"/>
    <property type="molecule type" value="Genomic_DNA"/>
</dbReference>
<feature type="domain" description="EAL" evidence="5">
    <location>
        <begin position="811"/>
        <end position="1066"/>
    </location>
</feature>
<reference evidence="7" key="1">
    <citation type="journal article" date="2014" name="Int. J. Syst. Evol. Microbiol.">
        <title>Complete genome sequence of Corynebacterium casei LMG S-19264T (=DSM 44701T), isolated from a smear-ripened cheese.</title>
        <authorList>
            <consortium name="US DOE Joint Genome Institute (JGI-PGF)"/>
            <person name="Walter F."/>
            <person name="Albersmeier A."/>
            <person name="Kalinowski J."/>
            <person name="Ruckert C."/>
        </authorList>
    </citation>
    <scope>NUCLEOTIDE SEQUENCE</scope>
    <source>
        <strain evidence="7">CGMCC 1.12426</strain>
    </source>
</reference>
<evidence type="ECO:0000259" key="3">
    <source>
        <dbReference type="PROSITE" id="PS50112"/>
    </source>
</evidence>
<evidence type="ECO:0000313" key="7">
    <source>
        <dbReference type="EMBL" id="GGB52466.1"/>
    </source>
</evidence>
<dbReference type="SUPFAM" id="SSF55785">
    <property type="entry name" value="PYP-like sensor domain (PAS domain)"/>
    <property type="match status" value="2"/>
</dbReference>
<keyword evidence="2" id="KW-0812">Transmembrane</keyword>
<keyword evidence="2" id="KW-1133">Transmembrane helix</keyword>
<dbReference type="CDD" id="cd01949">
    <property type="entry name" value="GGDEF"/>
    <property type="match status" value="1"/>
</dbReference>
<dbReference type="InterPro" id="IPR013655">
    <property type="entry name" value="PAS_fold_3"/>
</dbReference>
<dbReference type="Pfam" id="PF08447">
    <property type="entry name" value="PAS_3"/>
    <property type="match status" value="1"/>
</dbReference>
<sequence length="1073" mass="119594">MRMEDVRDGGQEHAGGNRGLANGRFSRRLDSVFRAWSANGRQIEKPLKVTFFTFLVVMAAVLIIQNLVTEYRNFQKPIAETAAVAEDLLRQQRLDAKVSLEHALAGILHNSALTAAIASQSRNALAEGLGPVAGELKARHGVAEIVVFDRQLTMLHSTSGPAAAAGPSTLLRLSSRVQRTASGVEYTGDGQLSIAVVRPWLADSQTVGYVQISKTLDKPLAVIGQVLDARVAMIHHLDRVPTGSQAALGSDGWTHAGAFAYQTEGLDGLPSSFAALLEEGLTGLSFLERLNFDDRQLTFAHGLTLPHADDEPAATVVVLQDVTSEFRSFVFRTATLIVTVAFLALIFWLIFSRLIRALQQSIVATRQKLEREVDANTKELEYSKDRLLEAQKIASVGSWERDLVTGEMHWSDEMYHIVGVPLDTECAAARQVLFRQIPPAERPMLEEAMDRAIKTCSDFDYEHQLIRRDGAVRHIHVRGYVLADDKGNATKIFGTSHDITDWHRARQQSQLLAGILEASMNEVYLFDASTFFFEYANTCGRENLGYTMEELMTRAPWDISPQHTESTFRQMLAPLLRGEVGVLNFESVQIRKDGTEYPVDVRLQLYRERNRDLFVAIASDQSERTAREHETRAAKEAAERIAYFDQLTGLANRAACQRDAERLFRPSNTAKPSFIIHMDLDNFKRINDTLGHPAGDYCLEEAGERLRRCCTEIGTAYRWGGDEFVILADGPDADPEELCERANLVMRAPMDFEGNQIWPSVSMGVARCPQDGTDFGTLLVHADLALYRSKDNGKDRWSYFTNDMKVDSDAEARIEKELREAIQRDEIFLVFQPQVNIRTQKVTGVEALVRWRHPTRGVLGPGAFLPVVEKTNLASIVGNIVIDKALQAARAWQDQGRDFGRVAVNLSPSHLFSGNLLNDFHVAMDKHGVEPSLITAEVLESVFLDDARSDNSKVLEELHSLGVHIELDDFGTGYASLSHVADLPINGLKIDRSFTNQVLEDVKKEIVVNQLINLARSLDIGVVCEGVETDAQFDRLRMMGDFSVQGYLIARPMPFEDMSEWLASSPEDLLFVI</sequence>
<keyword evidence="2" id="KW-0472">Membrane</keyword>
<dbReference type="InterPro" id="IPR035965">
    <property type="entry name" value="PAS-like_dom_sf"/>
</dbReference>
<proteinExistence type="predicted"/>
<protein>
    <recommendedName>
        <fullName evidence="9">PAS domain S-box-containing protein/diguanylate cyclase (GGDEF)-like protein</fullName>
    </recommendedName>
</protein>
<dbReference type="Gene3D" id="3.20.20.450">
    <property type="entry name" value="EAL domain"/>
    <property type="match status" value="1"/>
</dbReference>
<dbReference type="CDD" id="cd01948">
    <property type="entry name" value="EAL"/>
    <property type="match status" value="1"/>
</dbReference>
<evidence type="ECO:0000259" key="4">
    <source>
        <dbReference type="PROSITE" id="PS50113"/>
    </source>
</evidence>
<dbReference type="PROSITE" id="PS50113">
    <property type="entry name" value="PAC"/>
    <property type="match status" value="1"/>
</dbReference>
<feature type="compositionally biased region" description="Basic and acidic residues" evidence="1">
    <location>
        <begin position="1"/>
        <end position="11"/>
    </location>
</feature>
<dbReference type="InterPro" id="IPR001633">
    <property type="entry name" value="EAL_dom"/>
</dbReference>
<dbReference type="SUPFAM" id="SSF141868">
    <property type="entry name" value="EAL domain-like"/>
    <property type="match status" value="1"/>
</dbReference>
<dbReference type="InterPro" id="IPR052155">
    <property type="entry name" value="Biofilm_reg_signaling"/>
</dbReference>
<dbReference type="InterPro" id="IPR001610">
    <property type="entry name" value="PAC"/>
</dbReference>
<dbReference type="InterPro" id="IPR000700">
    <property type="entry name" value="PAS-assoc_C"/>
</dbReference>
<dbReference type="PROSITE" id="PS50112">
    <property type="entry name" value="PAS"/>
    <property type="match status" value="1"/>
</dbReference>
<organism evidence="7 8">
    <name type="scientific">Roseibium aquae</name>
    <dbReference type="NCBI Taxonomy" id="1323746"/>
    <lineage>
        <taxon>Bacteria</taxon>
        <taxon>Pseudomonadati</taxon>
        <taxon>Pseudomonadota</taxon>
        <taxon>Alphaproteobacteria</taxon>
        <taxon>Hyphomicrobiales</taxon>
        <taxon>Stappiaceae</taxon>
        <taxon>Roseibium</taxon>
    </lineage>
</organism>
<evidence type="ECO:0008006" key="9">
    <source>
        <dbReference type="Google" id="ProtNLM"/>
    </source>
</evidence>
<dbReference type="SMART" id="SM00086">
    <property type="entry name" value="PAC"/>
    <property type="match status" value="2"/>
</dbReference>
<dbReference type="SMART" id="SM00052">
    <property type="entry name" value="EAL"/>
    <property type="match status" value="1"/>
</dbReference>
<feature type="domain" description="PAC" evidence="4">
    <location>
        <begin position="459"/>
        <end position="511"/>
    </location>
</feature>
<dbReference type="Pfam" id="PF13426">
    <property type="entry name" value="PAS_9"/>
    <property type="match status" value="1"/>
</dbReference>
<dbReference type="PROSITE" id="PS50883">
    <property type="entry name" value="EAL"/>
    <property type="match status" value="1"/>
</dbReference>
<dbReference type="NCBIfam" id="TIGR00229">
    <property type="entry name" value="sensory_box"/>
    <property type="match status" value="1"/>
</dbReference>
<dbReference type="Gene3D" id="3.30.70.270">
    <property type="match status" value="1"/>
</dbReference>
<dbReference type="InterPro" id="IPR029787">
    <property type="entry name" value="Nucleotide_cyclase"/>
</dbReference>
<dbReference type="Pfam" id="PF14827">
    <property type="entry name" value="dCache_3"/>
    <property type="match status" value="1"/>
</dbReference>
<dbReference type="InterPro" id="IPR043128">
    <property type="entry name" value="Rev_trsase/Diguanyl_cyclase"/>
</dbReference>
<evidence type="ECO:0000259" key="6">
    <source>
        <dbReference type="PROSITE" id="PS50887"/>
    </source>
</evidence>
<name>A0A916X125_9HYPH</name>
<dbReference type="Pfam" id="PF00563">
    <property type="entry name" value="EAL"/>
    <property type="match status" value="1"/>
</dbReference>
<gene>
    <name evidence="7" type="ORF">GCM10011316_25630</name>
</gene>
<reference evidence="7" key="2">
    <citation type="submission" date="2020-09" db="EMBL/GenBank/DDBJ databases">
        <authorList>
            <person name="Sun Q."/>
            <person name="Zhou Y."/>
        </authorList>
    </citation>
    <scope>NUCLEOTIDE SEQUENCE</scope>
    <source>
        <strain evidence="7">CGMCC 1.12426</strain>
    </source>
</reference>
<feature type="region of interest" description="Disordered" evidence="1">
    <location>
        <begin position="1"/>
        <end position="20"/>
    </location>
</feature>
<dbReference type="SMART" id="SM00267">
    <property type="entry name" value="GGDEF"/>
    <property type="match status" value="1"/>
</dbReference>
<feature type="domain" description="GGDEF" evidence="6">
    <location>
        <begin position="671"/>
        <end position="802"/>
    </location>
</feature>
<feature type="transmembrane region" description="Helical" evidence="2">
    <location>
        <begin position="49"/>
        <end position="68"/>
    </location>
</feature>
<dbReference type="Pfam" id="PF00990">
    <property type="entry name" value="GGDEF"/>
    <property type="match status" value="1"/>
</dbReference>
<evidence type="ECO:0000256" key="2">
    <source>
        <dbReference type="SAM" id="Phobius"/>
    </source>
</evidence>
<dbReference type="SUPFAM" id="SSF55073">
    <property type="entry name" value="Nucleotide cyclase"/>
    <property type="match status" value="1"/>
</dbReference>
<dbReference type="InterPro" id="IPR029150">
    <property type="entry name" value="dCache_3"/>
</dbReference>
<dbReference type="Gene3D" id="3.30.450.20">
    <property type="entry name" value="PAS domain"/>
    <property type="match status" value="2"/>
</dbReference>
<dbReference type="PANTHER" id="PTHR44757">
    <property type="entry name" value="DIGUANYLATE CYCLASE DGCP"/>
    <property type="match status" value="1"/>
</dbReference>
<dbReference type="InterPro" id="IPR035919">
    <property type="entry name" value="EAL_sf"/>
</dbReference>
<dbReference type="Gene3D" id="2.10.70.100">
    <property type="match status" value="1"/>
</dbReference>
<evidence type="ECO:0000256" key="1">
    <source>
        <dbReference type="SAM" id="MobiDB-lite"/>
    </source>
</evidence>
<feature type="domain" description="PAS" evidence="3">
    <location>
        <begin position="508"/>
        <end position="579"/>
    </location>
</feature>
<dbReference type="NCBIfam" id="TIGR00254">
    <property type="entry name" value="GGDEF"/>
    <property type="match status" value="1"/>
</dbReference>